<feature type="transmembrane region" description="Helical" evidence="2">
    <location>
        <begin position="48"/>
        <end position="66"/>
    </location>
</feature>
<dbReference type="Proteomes" id="UP000295142">
    <property type="component" value="Unassembled WGS sequence"/>
</dbReference>
<gene>
    <name evidence="3" type="ORF">EV655_108167</name>
</gene>
<proteinExistence type="predicted"/>
<feature type="compositionally biased region" description="Basic residues" evidence="1">
    <location>
        <begin position="193"/>
        <end position="203"/>
    </location>
</feature>
<evidence type="ECO:0000256" key="1">
    <source>
        <dbReference type="SAM" id="MobiDB-lite"/>
    </source>
</evidence>
<evidence type="ECO:0000313" key="4">
    <source>
        <dbReference type="Proteomes" id="UP000295142"/>
    </source>
</evidence>
<keyword evidence="2" id="KW-1133">Transmembrane helix</keyword>
<dbReference type="AlphaFoldDB" id="A0A4R2KJZ8"/>
<protein>
    <submittedName>
        <fullName evidence="3">Uncharacterized protein</fullName>
    </submittedName>
</protein>
<accession>A0A4R2KJZ8</accession>
<evidence type="ECO:0000313" key="3">
    <source>
        <dbReference type="EMBL" id="TCO70926.1"/>
    </source>
</evidence>
<comment type="caution">
    <text evidence="3">The sequence shown here is derived from an EMBL/GenBank/DDBJ whole genome shotgun (WGS) entry which is preliminary data.</text>
</comment>
<dbReference type="RefSeq" id="WP_132544939.1">
    <property type="nucleotide sequence ID" value="NZ_SLWW01000008.1"/>
</dbReference>
<organism evidence="3 4">
    <name type="scientific">Rhodovulum euryhalinum</name>
    <dbReference type="NCBI Taxonomy" id="35805"/>
    <lineage>
        <taxon>Bacteria</taxon>
        <taxon>Pseudomonadati</taxon>
        <taxon>Pseudomonadota</taxon>
        <taxon>Alphaproteobacteria</taxon>
        <taxon>Rhodobacterales</taxon>
        <taxon>Paracoccaceae</taxon>
        <taxon>Rhodovulum</taxon>
    </lineage>
</organism>
<keyword evidence="4" id="KW-1185">Reference proteome</keyword>
<sequence>MTADRDIPGERPTLRREVARAEVTETGWGYVVAADGAFHRKAVVIERGAWAGAFACFALAGVHWLVPPLYPVLGLGGQLAVSGALAFAGLGLSWLADRGLLEEVHVDLEVRALRCMRSNARGVLRILREVGFDEIGSVFVLRAEGAGRAARLFVRVGTGNDLIEVTRGREVALGVLQQRMASDFHGSSLRKTSPGRRGKRGRGLARPLSHAA</sequence>
<keyword evidence="2" id="KW-0812">Transmembrane</keyword>
<dbReference type="OrthoDB" id="7863202at2"/>
<keyword evidence="2" id="KW-0472">Membrane</keyword>
<feature type="transmembrane region" description="Helical" evidence="2">
    <location>
        <begin position="72"/>
        <end position="95"/>
    </location>
</feature>
<feature type="region of interest" description="Disordered" evidence="1">
    <location>
        <begin position="185"/>
        <end position="212"/>
    </location>
</feature>
<dbReference type="EMBL" id="SLWW01000008">
    <property type="protein sequence ID" value="TCO70926.1"/>
    <property type="molecule type" value="Genomic_DNA"/>
</dbReference>
<reference evidence="3 4" key="1">
    <citation type="submission" date="2019-03" db="EMBL/GenBank/DDBJ databases">
        <title>Genomic Encyclopedia of Type Strains, Phase IV (KMG-IV): sequencing the most valuable type-strain genomes for metagenomic binning, comparative biology and taxonomic classification.</title>
        <authorList>
            <person name="Goeker M."/>
        </authorList>
    </citation>
    <scope>NUCLEOTIDE SEQUENCE [LARGE SCALE GENOMIC DNA]</scope>
    <source>
        <strain evidence="3 4">DSM 4868</strain>
    </source>
</reference>
<evidence type="ECO:0000256" key="2">
    <source>
        <dbReference type="SAM" id="Phobius"/>
    </source>
</evidence>
<name>A0A4R2KJZ8_9RHOB</name>